<gene>
    <name evidence="2" type="ORF">LDC_03360</name>
</gene>
<protein>
    <submittedName>
        <fullName evidence="2">Paraquat-inducible protein B</fullName>
    </submittedName>
</protein>
<dbReference type="Pfam" id="PF02470">
    <property type="entry name" value="MlaD"/>
    <property type="match status" value="1"/>
</dbReference>
<feature type="domain" description="Mce/MlaD" evidence="1">
    <location>
        <begin position="32"/>
        <end position="136"/>
    </location>
</feature>
<organism evidence="2">
    <name type="scientific">uncultured microorganism</name>
    <dbReference type="NCBI Taxonomy" id="358574"/>
    <lineage>
        <taxon>unclassified sequences</taxon>
        <taxon>environmental samples</taxon>
    </lineage>
</organism>
<dbReference type="EMBL" id="JF805180">
    <property type="protein sequence ID" value="AEI30492.1"/>
    <property type="molecule type" value="Genomic_DNA"/>
</dbReference>
<dbReference type="AlphaFoldDB" id="F8UHI5"/>
<evidence type="ECO:0000259" key="1">
    <source>
        <dbReference type="Pfam" id="PF02470"/>
    </source>
</evidence>
<reference evidence="2" key="1">
    <citation type="submission" date="2011-04" db="EMBL/GenBank/DDBJ databases">
        <title>Taxonomic and functional metagenomic profiling of the microbial community in the anoxic sediment of a brackish shallow lake (Laguna de Carrizo Central Spain).</title>
        <authorList>
            <consortium name="CONSOLIDER consortium CSD2007-00005"/>
            <person name="Guazzaroni M.-E."/>
            <person name="Richter M."/>
            <person name="Garcia-Salamanca A."/>
            <person name="Yarza P."/>
            <person name="Ferrer M."/>
        </authorList>
    </citation>
    <scope>NUCLEOTIDE SEQUENCE</scope>
</reference>
<dbReference type="SUPFAM" id="SSF58100">
    <property type="entry name" value="Bacterial hemolysins"/>
    <property type="match status" value="1"/>
</dbReference>
<dbReference type="Gene3D" id="3.40.50.150">
    <property type="entry name" value="Vaccinia Virus protein VP39"/>
    <property type="match status" value="1"/>
</dbReference>
<accession>F8UHI5</accession>
<proteinExistence type="predicted"/>
<sequence>MIGLFVVGAIVLVVVAIGVLGSGKLFKESIPYVMVFEGSVKGLNVGSPVVFRGVKIGAVSSIHMHFNYATKAMTILVYSDFDPNKIEIVNLDKETAERLKEAGRYVVMRELIGRGLRGQLEMQSIVTGQLQIALDFYPDKPAVYAGIVKTVQEIPTIPTPLQQLTKKLESLPIDEILNKVNLAMDGIANLVHSPELKESVANLNIALKDVQTLVRNVDAQVKPLSAALSETVRDTQKLVRNADSQVASLGTNLNEAIGDGRKLIKNVDGSVDSVRVSAVDMISTASAAIKKAEKVLEELQSTAKTDSVLMYRLTESLREVEKSARSLRTLTDYLERHPEALLGGKGESGGN</sequence>
<name>F8UHI5_9ZZZZ</name>
<dbReference type="InterPro" id="IPR029063">
    <property type="entry name" value="SAM-dependent_MTases_sf"/>
</dbReference>
<evidence type="ECO:0000313" key="2">
    <source>
        <dbReference type="EMBL" id="AEI30492.1"/>
    </source>
</evidence>
<dbReference type="InterPro" id="IPR003399">
    <property type="entry name" value="Mce/MlaD"/>
</dbReference>